<comment type="caution">
    <text evidence="1">The sequence shown here is derived from an EMBL/GenBank/DDBJ whole genome shotgun (WGS) entry which is preliminary data.</text>
</comment>
<name>A0A9D2RVL1_9FIRM</name>
<dbReference type="EMBL" id="DWYZ01000120">
    <property type="protein sequence ID" value="HJB28363.1"/>
    <property type="molecule type" value="Genomic_DNA"/>
</dbReference>
<dbReference type="InterPro" id="IPR007337">
    <property type="entry name" value="RelB/DinJ"/>
</dbReference>
<sequence>MSEQVLIQFRVDKKLKQDVAEICDALGTDIPTVFRMCMKQMKIVRGIPFSTKLPENIVTRSEALDAFEEMRRQAMDIPEMTLEEINEEIRLARDDQKTRKY</sequence>
<reference evidence="1" key="1">
    <citation type="journal article" date="2021" name="PeerJ">
        <title>Extensive microbial diversity within the chicken gut microbiome revealed by metagenomics and culture.</title>
        <authorList>
            <person name="Gilroy R."/>
            <person name="Ravi A."/>
            <person name="Getino M."/>
            <person name="Pursley I."/>
            <person name="Horton D.L."/>
            <person name="Alikhan N.F."/>
            <person name="Baker D."/>
            <person name="Gharbi K."/>
            <person name="Hall N."/>
            <person name="Watson M."/>
            <person name="Adriaenssens E.M."/>
            <person name="Foster-Nyarko E."/>
            <person name="Jarju S."/>
            <person name="Secka A."/>
            <person name="Antonio M."/>
            <person name="Oren A."/>
            <person name="Chaudhuri R.R."/>
            <person name="La Ragione R."/>
            <person name="Hildebrand F."/>
            <person name="Pallen M.J."/>
        </authorList>
    </citation>
    <scope>NUCLEOTIDE SEQUENCE</scope>
    <source>
        <strain evidence="1">ChiSjej1B19-5720</strain>
    </source>
</reference>
<proteinExistence type="predicted"/>
<dbReference type="Proteomes" id="UP000823842">
    <property type="component" value="Unassembled WGS sequence"/>
</dbReference>
<organism evidence="1 2">
    <name type="scientific">Candidatus Blautia faecavium</name>
    <dbReference type="NCBI Taxonomy" id="2838487"/>
    <lineage>
        <taxon>Bacteria</taxon>
        <taxon>Bacillati</taxon>
        <taxon>Bacillota</taxon>
        <taxon>Clostridia</taxon>
        <taxon>Lachnospirales</taxon>
        <taxon>Lachnospiraceae</taxon>
        <taxon>Blautia</taxon>
    </lineage>
</organism>
<evidence type="ECO:0000313" key="1">
    <source>
        <dbReference type="EMBL" id="HJB28363.1"/>
    </source>
</evidence>
<dbReference type="Pfam" id="PF04221">
    <property type="entry name" value="RelB"/>
    <property type="match status" value="1"/>
</dbReference>
<dbReference type="InterPro" id="IPR013321">
    <property type="entry name" value="Arc_rbn_hlx_hlx"/>
</dbReference>
<evidence type="ECO:0000313" key="2">
    <source>
        <dbReference type="Proteomes" id="UP000823842"/>
    </source>
</evidence>
<dbReference type="GO" id="GO:0006355">
    <property type="term" value="P:regulation of DNA-templated transcription"/>
    <property type="evidence" value="ECO:0007669"/>
    <property type="project" value="InterPro"/>
</dbReference>
<dbReference type="Gene3D" id="1.10.1220.10">
    <property type="entry name" value="Met repressor-like"/>
    <property type="match status" value="1"/>
</dbReference>
<accession>A0A9D2RVL1</accession>
<protein>
    <submittedName>
        <fullName evidence="1">Type II toxin-antitoxin system RelB/DinJ family antitoxin</fullName>
    </submittedName>
</protein>
<gene>
    <name evidence="1" type="ORF">IAA06_06170</name>
</gene>
<reference evidence="1" key="2">
    <citation type="submission" date="2021-04" db="EMBL/GenBank/DDBJ databases">
        <authorList>
            <person name="Gilroy R."/>
        </authorList>
    </citation>
    <scope>NUCLEOTIDE SEQUENCE</scope>
    <source>
        <strain evidence="1">ChiSjej1B19-5720</strain>
    </source>
</reference>
<dbReference type="AlphaFoldDB" id="A0A9D2RVL1"/>